<reference evidence="1" key="1">
    <citation type="submission" date="2020-03" db="EMBL/GenBank/DDBJ databases">
        <title>The deep terrestrial virosphere.</title>
        <authorList>
            <person name="Holmfeldt K."/>
            <person name="Nilsson E."/>
            <person name="Simone D."/>
            <person name="Lopez-Fernandez M."/>
            <person name="Wu X."/>
            <person name="de Brujin I."/>
            <person name="Lundin D."/>
            <person name="Andersson A."/>
            <person name="Bertilsson S."/>
            <person name="Dopson M."/>
        </authorList>
    </citation>
    <scope>NUCLEOTIDE SEQUENCE</scope>
    <source>
        <strain evidence="1">MM415B05145</strain>
    </source>
</reference>
<sequence length="177" mass="18636">MNYAIEEAIVDAFVSYLGPKLSSASCVAAPSAESREYPLVVCRVAALNTLVPGVSWHDVVKAVIEIGILSETADEIDTAGKVITRARTIHANLRSEVLNALTIKDSAALPDGLAAMAQAQDLPKGLAAHLTAQRIPGVWIQSAQPGTPLATMSVDEEHRCLVTLISVSVIAQAIEIT</sequence>
<evidence type="ECO:0000313" key="1">
    <source>
        <dbReference type="EMBL" id="QJA95822.1"/>
    </source>
</evidence>
<proteinExistence type="predicted"/>
<name>A0A6M3LQL1_9ZZZZ</name>
<accession>A0A6M3LQL1</accession>
<dbReference type="EMBL" id="MT143347">
    <property type="protein sequence ID" value="QJA95822.1"/>
    <property type="molecule type" value="Genomic_DNA"/>
</dbReference>
<gene>
    <name evidence="1" type="ORF">MM415B05145_0004</name>
</gene>
<protein>
    <submittedName>
        <fullName evidence="1">Uncharacterized protein</fullName>
    </submittedName>
</protein>
<dbReference type="AlphaFoldDB" id="A0A6M3LQL1"/>
<organism evidence="1">
    <name type="scientific">viral metagenome</name>
    <dbReference type="NCBI Taxonomy" id="1070528"/>
    <lineage>
        <taxon>unclassified sequences</taxon>
        <taxon>metagenomes</taxon>
        <taxon>organismal metagenomes</taxon>
    </lineage>
</organism>